<evidence type="ECO:0000256" key="1">
    <source>
        <dbReference type="SAM" id="Coils"/>
    </source>
</evidence>
<dbReference type="OrthoDB" id="6163263at2759"/>
<evidence type="ECO:0000313" key="3">
    <source>
        <dbReference type="Proteomes" id="UP000245119"/>
    </source>
</evidence>
<sequence length="984" mass="112786">MAEQTRAEQESARVEMDNIRSKLLTKDVELQALKEDLCHQKNMFESQSASVINLNKEKDELILQISELEKEAAEIQNEYHAQCHALHAETGELKLELEQKSSKFEQEKQQLVENCILLKEQLESGTNELEQLQRDLAIKSKELETMAMDLDSLQHQKNTLQHEFSAELEGLHAKVACKEAEILGLNVQLKDSTEQLKQQMAVAQEEVATIQAEIDQKNIVVVTLQEELEEVKLQLEQTKEEKELLKNNFDCCMEDMTQRSAEQETIIKQLQSRLAEASHNVDRDQGQLREMYESQLSDLEDRLAITTAEVHHLENASTSFDAEKMNLKESYSSQIAELEVSLQSTELEQLRLKEQMSKMIEAHEKEILETKHSFEIQLATVEENCQSLEKALAKQDSLMVEAFNKFEQEKTEREKNFEVQMSDLYEMARIHETEVGRVRRQMDEMRRDHQKEKQDLQQALETHIFELENKCSIATCELDRMRSSLWTMEGDFSTERNSLQQKISELEDICLSREKQILELQDKLARMNTQSEENTSSLTETHQSEIHHLEEVNDHMAEDIRQLQEHLKAMQDTHRHEIQALKYQQCQEVSILQERCRQMEIHSQVLQCHLGSLSSQPAGIELPSAVSNRDNLQVDITLPEDNVVAFQKTLTEREQEISQLHSKVSILTLENDRKDTEIKNLSQDIENEKEKYEELQLLCTGLEHKTKQLLSDIQDRKVCGELTYEGRRDSPDGGTTAEYECKALVAESEHQNPDNFQLQDGDHSSCAPGPKELMHTLDSVCFSPERFEPEPDYPKYLDLATMTRKSSDYFVEEADTNAVGRPGGRPRIRSVSANMFVAEGFEPDVQSLPFTSSDYRKNLIRSEISEVMNQKERNTEAKATPSNAGCFEPEEENIQSQSVDFDAEDAEETSFQLESLQDMPSSEYSNFLVPDQSFLPFSLNACPSAPMLGKKLSKCVDSCTQTDGSPDDSFKILASNACSMGKKQ</sequence>
<reference evidence="2 3" key="1">
    <citation type="submission" date="2018-04" db="EMBL/GenBank/DDBJ databases">
        <title>The genome of golden apple snail Pomacea canaliculata provides insight into stress tolerance and invasive adaptation.</title>
        <authorList>
            <person name="Liu C."/>
            <person name="Liu B."/>
            <person name="Ren Y."/>
            <person name="Zhang Y."/>
            <person name="Wang H."/>
            <person name="Li S."/>
            <person name="Jiang F."/>
            <person name="Yin L."/>
            <person name="Zhang G."/>
            <person name="Qian W."/>
            <person name="Fan W."/>
        </authorList>
    </citation>
    <scope>NUCLEOTIDE SEQUENCE [LARGE SCALE GENOMIC DNA]</scope>
    <source>
        <strain evidence="2">SZHN2017</strain>
        <tissue evidence="2">Muscle</tissue>
    </source>
</reference>
<keyword evidence="1" id="KW-0175">Coiled coil</keyword>
<organism evidence="2 3">
    <name type="scientific">Pomacea canaliculata</name>
    <name type="common">Golden apple snail</name>
    <dbReference type="NCBI Taxonomy" id="400727"/>
    <lineage>
        <taxon>Eukaryota</taxon>
        <taxon>Metazoa</taxon>
        <taxon>Spiralia</taxon>
        <taxon>Lophotrochozoa</taxon>
        <taxon>Mollusca</taxon>
        <taxon>Gastropoda</taxon>
        <taxon>Caenogastropoda</taxon>
        <taxon>Architaenioglossa</taxon>
        <taxon>Ampullarioidea</taxon>
        <taxon>Ampullariidae</taxon>
        <taxon>Pomacea</taxon>
    </lineage>
</organism>
<gene>
    <name evidence="2" type="ORF">C0Q70_09217</name>
</gene>
<comment type="caution">
    <text evidence="2">The sequence shown here is derived from an EMBL/GenBank/DDBJ whole genome shotgun (WGS) entry which is preliminary data.</text>
</comment>
<protein>
    <submittedName>
        <fullName evidence="2">Uncharacterized protein</fullName>
    </submittedName>
</protein>
<keyword evidence="3" id="KW-1185">Reference proteome</keyword>
<dbReference type="EMBL" id="PZQS01000005">
    <property type="protein sequence ID" value="PVD29956.1"/>
    <property type="molecule type" value="Genomic_DNA"/>
</dbReference>
<feature type="coiled-coil region" evidence="1">
    <location>
        <begin position="51"/>
        <end position="398"/>
    </location>
</feature>
<feature type="coiled-coil region" evidence="1">
    <location>
        <begin position="435"/>
        <end position="462"/>
    </location>
</feature>
<proteinExistence type="predicted"/>
<feature type="coiled-coil region" evidence="1">
    <location>
        <begin position="671"/>
        <end position="705"/>
    </location>
</feature>
<feature type="coiled-coil region" evidence="1">
    <location>
        <begin position="546"/>
        <end position="573"/>
    </location>
</feature>
<dbReference type="AlphaFoldDB" id="A0A2T7P979"/>
<accession>A0A2T7P979</accession>
<evidence type="ECO:0000313" key="2">
    <source>
        <dbReference type="EMBL" id="PVD29956.1"/>
    </source>
</evidence>
<dbReference type="Proteomes" id="UP000245119">
    <property type="component" value="Linkage Group LG5"/>
</dbReference>
<name>A0A2T7P979_POMCA</name>